<accession>A0A0E0IAR9</accession>
<name>A0A0E0IAR9_ORYNI</name>
<sequence length="76" mass="8318">MTAAGSPSPSTRAPWRGFAAGRQRLHRREGETKRKFESVYAGGTLDTPDSGKNSVLLKFYGGCQKMTLGQDLQEDN</sequence>
<evidence type="ECO:0000313" key="3">
    <source>
        <dbReference type="Proteomes" id="UP000006591"/>
    </source>
</evidence>
<protein>
    <submittedName>
        <fullName evidence="2">Uncharacterized protein</fullName>
    </submittedName>
</protein>
<dbReference type="Proteomes" id="UP000006591">
    <property type="component" value="Chromosome 8"/>
</dbReference>
<keyword evidence="3" id="KW-1185">Reference proteome</keyword>
<organism evidence="2">
    <name type="scientific">Oryza nivara</name>
    <name type="common">Indian wild rice</name>
    <name type="synonym">Oryza sativa f. spontanea</name>
    <dbReference type="NCBI Taxonomy" id="4536"/>
    <lineage>
        <taxon>Eukaryota</taxon>
        <taxon>Viridiplantae</taxon>
        <taxon>Streptophyta</taxon>
        <taxon>Embryophyta</taxon>
        <taxon>Tracheophyta</taxon>
        <taxon>Spermatophyta</taxon>
        <taxon>Magnoliopsida</taxon>
        <taxon>Liliopsida</taxon>
        <taxon>Poales</taxon>
        <taxon>Poaceae</taxon>
        <taxon>BOP clade</taxon>
        <taxon>Oryzoideae</taxon>
        <taxon>Oryzeae</taxon>
        <taxon>Oryzinae</taxon>
        <taxon>Oryza</taxon>
    </lineage>
</organism>
<feature type="compositionally biased region" description="Polar residues" evidence="1">
    <location>
        <begin position="1"/>
        <end position="11"/>
    </location>
</feature>
<reference evidence="2" key="1">
    <citation type="submission" date="2015-04" db="UniProtKB">
        <authorList>
            <consortium name="EnsemblPlants"/>
        </authorList>
    </citation>
    <scope>IDENTIFICATION</scope>
    <source>
        <strain evidence="2">SL10</strain>
    </source>
</reference>
<evidence type="ECO:0000256" key="1">
    <source>
        <dbReference type="SAM" id="MobiDB-lite"/>
    </source>
</evidence>
<feature type="compositionally biased region" description="Basic and acidic residues" evidence="1">
    <location>
        <begin position="28"/>
        <end position="37"/>
    </location>
</feature>
<evidence type="ECO:0000313" key="2">
    <source>
        <dbReference type="EnsemblPlants" id="ONIVA08G12680.4"/>
    </source>
</evidence>
<dbReference type="EnsemblPlants" id="ONIVA08G12680.4">
    <property type="protein sequence ID" value="ONIVA08G12680.4"/>
    <property type="gene ID" value="ONIVA08G12680"/>
</dbReference>
<reference evidence="2" key="2">
    <citation type="submission" date="2018-04" db="EMBL/GenBank/DDBJ databases">
        <title>OnivRS2 (Oryza nivara Reference Sequence Version 2).</title>
        <authorList>
            <person name="Zhang J."/>
            <person name="Kudrna D."/>
            <person name="Lee S."/>
            <person name="Talag J."/>
            <person name="Rajasekar S."/>
            <person name="Welchert J."/>
            <person name="Hsing Y.-I."/>
            <person name="Wing R.A."/>
        </authorList>
    </citation>
    <scope>NUCLEOTIDE SEQUENCE [LARGE SCALE GENOMIC DNA]</scope>
    <source>
        <strain evidence="2">SL10</strain>
    </source>
</reference>
<proteinExistence type="predicted"/>
<feature type="region of interest" description="Disordered" evidence="1">
    <location>
        <begin position="1"/>
        <end position="51"/>
    </location>
</feature>
<dbReference type="HOGENOM" id="CLU_2658749_0_0_1"/>
<dbReference type="Gramene" id="ONIVA08G12680.4">
    <property type="protein sequence ID" value="ONIVA08G12680.4"/>
    <property type="gene ID" value="ONIVA08G12680"/>
</dbReference>
<dbReference type="AlphaFoldDB" id="A0A0E0IAR9"/>